<reference evidence="2 3" key="1">
    <citation type="submission" date="2017-10" db="EMBL/GenBank/DDBJ databases">
        <title>Sedimentibacterium mangrovi gen. nov., sp. nov., a novel member of family Phyllobacteriacea isolated from mangrove sediment.</title>
        <authorList>
            <person name="Liao H."/>
            <person name="Tian Y."/>
        </authorList>
    </citation>
    <scope>NUCLEOTIDE SEQUENCE [LARGE SCALE GENOMIC DNA]</scope>
    <source>
        <strain evidence="2 3">X9-2-2</strain>
    </source>
</reference>
<keyword evidence="3" id="KW-1185">Reference proteome</keyword>
<dbReference type="Proteomes" id="UP000221168">
    <property type="component" value="Unassembled WGS sequence"/>
</dbReference>
<organism evidence="2 3">
    <name type="scientific">Zhengella mangrovi</name>
    <dbReference type="NCBI Taxonomy" id="1982044"/>
    <lineage>
        <taxon>Bacteria</taxon>
        <taxon>Pseudomonadati</taxon>
        <taxon>Pseudomonadota</taxon>
        <taxon>Alphaproteobacteria</taxon>
        <taxon>Hyphomicrobiales</taxon>
        <taxon>Notoacmeibacteraceae</taxon>
        <taxon>Zhengella</taxon>
    </lineage>
</organism>
<sequence>MTRHPTSFDFRALLIVAAIEVGLAMLNSSALVSWSYDLPESRFTEPVIAAAEGWHQAMQAIGLAEPSRLVEDWRGGM</sequence>
<dbReference type="OrthoDB" id="8482150at2"/>
<evidence type="ECO:0000313" key="2">
    <source>
        <dbReference type="EMBL" id="PHP67732.1"/>
    </source>
</evidence>
<protein>
    <submittedName>
        <fullName evidence="2">Uncharacterized protein</fullName>
    </submittedName>
</protein>
<proteinExistence type="predicted"/>
<accession>A0A2G1QQF6</accession>
<keyword evidence="1" id="KW-1133">Transmembrane helix</keyword>
<keyword evidence="1" id="KW-0472">Membrane</keyword>
<dbReference type="EMBL" id="PDVP01000003">
    <property type="protein sequence ID" value="PHP67732.1"/>
    <property type="molecule type" value="Genomic_DNA"/>
</dbReference>
<dbReference type="RefSeq" id="WP_099305874.1">
    <property type="nucleotide sequence ID" value="NZ_PDVP01000003.1"/>
</dbReference>
<comment type="caution">
    <text evidence="2">The sequence shown here is derived from an EMBL/GenBank/DDBJ whole genome shotgun (WGS) entry which is preliminary data.</text>
</comment>
<keyword evidence="1" id="KW-0812">Transmembrane</keyword>
<evidence type="ECO:0000313" key="3">
    <source>
        <dbReference type="Proteomes" id="UP000221168"/>
    </source>
</evidence>
<dbReference type="AlphaFoldDB" id="A0A2G1QQF6"/>
<gene>
    <name evidence="2" type="ORF">CSC94_08565</name>
</gene>
<name>A0A2G1QQF6_9HYPH</name>
<evidence type="ECO:0000256" key="1">
    <source>
        <dbReference type="SAM" id="Phobius"/>
    </source>
</evidence>
<feature type="transmembrane region" description="Helical" evidence="1">
    <location>
        <begin position="12"/>
        <end position="36"/>
    </location>
</feature>